<name>A0A284RS16_ARMOS</name>
<dbReference type="STRING" id="47428.A0A284RS16"/>
<feature type="region of interest" description="Disordered" evidence="1">
    <location>
        <begin position="1"/>
        <end position="36"/>
    </location>
</feature>
<dbReference type="InterPro" id="IPR046522">
    <property type="entry name" value="DUF6699"/>
</dbReference>
<gene>
    <name evidence="3" type="ORF">ARMOST_14956</name>
</gene>
<keyword evidence="4" id="KW-1185">Reference proteome</keyword>
<dbReference type="EMBL" id="FUEG01000014">
    <property type="protein sequence ID" value="SJL11551.1"/>
    <property type="molecule type" value="Genomic_DNA"/>
</dbReference>
<feature type="domain" description="DUF6699" evidence="2">
    <location>
        <begin position="161"/>
        <end position="270"/>
    </location>
</feature>
<evidence type="ECO:0000256" key="1">
    <source>
        <dbReference type="SAM" id="MobiDB-lite"/>
    </source>
</evidence>
<dbReference type="Pfam" id="PF20415">
    <property type="entry name" value="DUF6699"/>
    <property type="match status" value="1"/>
</dbReference>
<organism evidence="3 4">
    <name type="scientific">Armillaria ostoyae</name>
    <name type="common">Armillaria root rot fungus</name>
    <dbReference type="NCBI Taxonomy" id="47428"/>
    <lineage>
        <taxon>Eukaryota</taxon>
        <taxon>Fungi</taxon>
        <taxon>Dikarya</taxon>
        <taxon>Basidiomycota</taxon>
        <taxon>Agaricomycotina</taxon>
        <taxon>Agaricomycetes</taxon>
        <taxon>Agaricomycetidae</taxon>
        <taxon>Agaricales</taxon>
        <taxon>Marasmiineae</taxon>
        <taxon>Physalacriaceae</taxon>
        <taxon>Armillaria</taxon>
    </lineage>
</organism>
<dbReference type="OrthoDB" id="3172906at2759"/>
<sequence length="286" mass="31769">MKSESKSVRFANSPNELYAYDSDQAPSPVTARPTQRFAYTPAQMQLSSQARPHPIYTVYNSRSLSNTPSPVNSYTALPYPFALQTAAAPSSSSSMFASSSTPVVSMNPPPTPDQLRRTIPLPDVDEGSAVQGDKPWTIKVHELLRPTHPTHINIDLSTSLHAYIPTLSDEPATQPRLPTLTLVSKYLPWRLHVPPQGNYVTVRDLMASLYTALRVPVTHEEMKQAKGGRSVQQAFARRIQGKGHEEARKGVRRVDFLLKNSVFVGIAETEDPKVWKICLVPRTSRQ</sequence>
<proteinExistence type="predicted"/>
<evidence type="ECO:0000313" key="4">
    <source>
        <dbReference type="Proteomes" id="UP000219338"/>
    </source>
</evidence>
<evidence type="ECO:0000313" key="3">
    <source>
        <dbReference type="EMBL" id="SJL11551.1"/>
    </source>
</evidence>
<accession>A0A284RS16</accession>
<dbReference type="OMA" id="RIQGKGH"/>
<dbReference type="AlphaFoldDB" id="A0A284RS16"/>
<evidence type="ECO:0000259" key="2">
    <source>
        <dbReference type="Pfam" id="PF20415"/>
    </source>
</evidence>
<protein>
    <recommendedName>
        <fullName evidence="2">DUF6699 domain-containing protein</fullName>
    </recommendedName>
</protein>
<dbReference type="Proteomes" id="UP000219338">
    <property type="component" value="Unassembled WGS sequence"/>
</dbReference>
<reference evidence="4" key="1">
    <citation type="journal article" date="2017" name="Nat. Ecol. Evol.">
        <title>Genome expansion and lineage-specific genetic innovations in the forest pathogenic fungi Armillaria.</title>
        <authorList>
            <person name="Sipos G."/>
            <person name="Prasanna A.N."/>
            <person name="Walter M.C."/>
            <person name="O'Connor E."/>
            <person name="Balint B."/>
            <person name="Krizsan K."/>
            <person name="Kiss B."/>
            <person name="Hess J."/>
            <person name="Varga T."/>
            <person name="Slot J."/>
            <person name="Riley R."/>
            <person name="Boka B."/>
            <person name="Rigling D."/>
            <person name="Barry K."/>
            <person name="Lee J."/>
            <person name="Mihaltcheva S."/>
            <person name="LaButti K."/>
            <person name="Lipzen A."/>
            <person name="Waldron R."/>
            <person name="Moloney N.M."/>
            <person name="Sperisen C."/>
            <person name="Kredics L."/>
            <person name="Vagvoelgyi C."/>
            <person name="Patrignani A."/>
            <person name="Fitzpatrick D."/>
            <person name="Nagy I."/>
            <person name="Doyle S."/>
            <person name="Anderson J.B."/>
            <person name="Grigoriev I.V."/>
            <person name="Gueldener U."/>
            <person name="Muensterkoetter M."/>
            <person name="Nagy L.G."/>
        </authorList>
    </citation>
    <scope>NUCLEOTIDE SEQUENCE [LARGE SCALE GENOMIC DNA]</scope>
    <source>
        <strain evidence="4">C18/9</strain>
    </source>
</reference>